<dbReference type="Proteomes" id="UP000288024">
    <property type="component" value="Unassembled WGS sequence"/>
</dbReference>
<comment type="caution">
    <text evidence="2">The sequence shown here is derived from an EMBL/GenBank/DDBJ whole genome shotgun (WGS) entry which is preliminary data.</text>
</comment>
<evidence type="ECO:0000256" key="1">
    <source>
        <dbReference type="SAM" id="Phobius"/>
    </source>
</evidence>
<proteinExistence type="predicted"/>
<keyword evidence="1" id="KW-1133">Transmembrane helix</keyword>
<reference evidence="2 3" key="1">
    <citation type="submission" date="2019-01" db="EMBL/GenBank/DDBJ databases">
        <title>Bacillus sp. M5HDSG1-1, whole genome shotgun sequence.</title>
        <authorList>
            <person name="Tuo L."/>
        </authorList>
    </citation>
    <scope>NUCLEOTIDE SEQUENCE [LARGE SCALE GENOMIC DNA]</scope>
    <source>
        <strain evidence="2 3">M5HDSG1-1</strain>
    </source>
</reference>
<name>A0A437KG55_9BACI</name>
<dbReference type="RefSeq" id="WP_127734920.1">
    <property type="nucleotide sequence ID" value="NZ_RZTZ01000001.1"/>
</dbReference>
<gene>
    <name evidence="2" type="ORF">EM808_01745</name>
</gene>
<organism evidence="2 3">
    <name type="scientific">Niallia taxi</name>
    <dbReference type="NCBI Taxonomy" id="2499688"/>
    <lineage>
        <taxon>Bacteria</taxon>
        <taxon>Bacillati</taxon>
        <taxon>Bacillota</taxon>
        <taxon>Bacilli</taxon>
        <taxon>Bacillales</taxon>
        <taxon>Bacillaceae</taxon>
        <taxon>Niallia</taxon>
    </lineage>
</organism>
<keyword evidence="3" id="KW-1185">Reference proteome</keyword>
<feature type="transmembrane region" description="Helical" evidence="1">
    <location>
        <begin position="5"/>
        <end position="26"/>
    </location>
</feature>
<dbReference type="EMBL" id="RZTZ01000001">
    <property type="protein sequence ID" value="RVT67228.1"/>
    <property type="molecule type" value="Genomic_DNA"/>
</dbReference>
<sequence length="120" mass="13988">MKRVIYVLIISIIVSLCSPFVFHNYLEKKPLEQKDTLTFGGPIPFAEQKMQLPEKENQYPAEFSFKSPLETETKFHIIPFLFTLLCYFLLIFSVYTVVASYSKKAIDRNGRKKGKKDDEL</sequence>
<feature type="transmembrane region" description="Helical" evidence="1">
    <location>
        <begin position="77"/>
        <end position="101"/>
    </location>
</feature>
<evidence type="ECO:0000313" key="3">
    <source>
        <dbReference type="Proteomes" id="UP000288024"/>
    </source>
</evidence>
<keyword evidence="1" id="KW-0812">Transmembrane</keyword>
<accession>A0A437KG55</accession>
<dbReference type="AlphaFoldDB" id="A0A437KG55"/>
<evidence type="ECO:0000313" key="2">
    <source>
        <dbReference type="EMBL" id="RVT67228.1"/>
    </source>
</evidence>
<protein>
    <submittedName>
        <fullName evidence="2">Uncharacterized protein</fullName>
    </submittedName>
</protein>
<keyword evidence="1" id="KW-0472">Membrane</keyword>